<gene>
    <name evidence="1" type="ORF">NOSIN_10640</name>
</gene>
<keyword evidence="2" id="KW-1185">Reference proteome</keyword>
<reference evidence="2" key="1">
    <citation type="submission" date="2016-08" db="EMBL/GenBank/DDBJ databases">
        <authorList>
            <person name="Tokovenko B."/>
            <person name="Kalinowski J."/>
        </authorList>
    </citation>
    <scope>NUCLEOTIDE SEQUENCE [LARGE SCALE GENOMIC DNA]</scope>
    <source>
        <strain evidence="2">UTMC102</strain>
    </source>
</reference>
<accession>A0A1V3C065</accession>
<proteinExistence type="predicted"/>
<protein>
    <recommendedName>
        <fullName evidence="3">HTH tetR-type domain-containing protein</fullName>
    </recommendedName>
</protein>
<evidence type="ECO:0000313" key="2">
    <source>
        <dbReference type="Proteomes" id="UP000189004"/>
    </source>
</evidence>
<comment type="caution">
    <text evidence="1">The sequence shown here is derived from an EMBL/GenBank/DDBJ whole genome shotgun (WGS) entry which is preliminary data.</text>
</comment>
<evidence type="ECO:0000313" key="1">
    <source>
        <dbReference type="EMBL" id="OOC54207.1"/>
    </source>
</evidence>
<dbReference type="STRING" id="501010.NOSIN_10640"/>
<dbReference type="AlphaFoldDB" id="A0A1V3C065"/>
<organism evidence="1 2">
    <name type="scientific">Nocardiopsis sinuspersici</name>
    <dbReference type="NCBI Taxonomy" id="501010"/>
    <lineage>
        <taxon>Bacteria</taxon>
        <taxon>Bacillati</taxon>
        <taxon>Actinomycetota</taxon>
        <taxon>Actinomycetes</taxon>
        <taxon>Streptosporangiales</taxon>
        <taxon>Nocardiopsidaceae</taxon>
        <taxon>Nocardiopsis</taxon>
    </lineage>
</organism>
<dbReference type="Gene3D" id="1.10.357.10">
    <property type="entry name" value="Tetracycline Repressor, domain 2"/>
    <property type="match status" value="1"/>
</dbReference>
<evidence type="ECO:0008006" key="3">
    <source>
        <dbReference type="Google" id="ProtNLM"/>
    </source>
</evidence>
<sequence>MGKAAVYRRWASKQALVQEVVARFAWRAVPVPDSGNLREDVAEFLADALAVQLDLCAVRIITEPPACRR</sequence>
<name>A0A1V3C065_9ACTN</name>
<dbReference type="Proteomes" id="UP000189004">
    <property type="component" value="Unassembled WGS sequence"/>
</dbReference>
<dbReference type="EMBL" id="MCOK01000001">
    <property type="protein sequence ID" value="OOC54207.1"/>
    <property type="molecule type" value="Genomic_DNA"/>
</dbReference>